<dbReference type="GO" id="GO:0009851">
    <property type="term" value="P:auxin biosynthetic process"/>
    <property type="evidence" value="ECO:0007669"/>
    <property type="project" value="UniProtKB-KW"/>
</dbReference>
<evidence type="ECO:0000313" key="9">
    <source>
        <dbReference type="Proteomes" id="UP000245086"/>
    </source>
</evidence>
<dbReference type="PANTHER" id="PTHR10742:SF410">
    <property type="entry name" value="LYSINE-SPECIFIC HISTONE DEMETHYLASE 2"/>
    <property type="match status" value="1"/>
</dbReference>
<keyword evidence="5" id="KW-0073">Auxin biosynthesis</keyword>
<protein>
    <recommendedName>
        <fullName evidence="4">Tryptophan 2-monooxygenase</fullName>
        <ecNumber evidence="3">1.13.12.3</ecNumber>
    </recommendedName>
</protein>
<dbReference type="PRINTS" id="PR00420">
    <property type="entry name" value="RNGMNOXGNASE"/>
</dbReference>
<dbReference type="GO" id="GO:0050361">
    <property type="term" value="F:tryptophan 2-monooxygenase activity"/>
    <property type="evidence" value="ECO:0007669"/>
    <property type="project" value="UniProtKB-EC"/>
</dbReference>
<organism evidence="8 9">
    <name type="scientific">Candidatus Phycosocius bacilliformis</name>
    <dbReference type="NCBI Taxonomy" id="1445552"/>
    <lineage>
        <taxon>Bacteria</taxon>
        <taxon>Pseudomonadati</taxon>
        <taxon>Pseudomonadota</taxon>
        <taxon>Alphaproteobacteria</taxon>
        <taxon>Caulobacterales</taxon>
        <taxon>Caulobacterales incertae sedis</taxon>
        <taxon>Candidatus Phycosocius</taxon>
    </lineage>
</organism>
<evidence type="ECO:0000256" key="5">
    <source>
        <dbReference type="ARBA" id="ARBA00023070"/>
    </source>
</evidence>
<name>A0A2P2ECV7_9PROT</name>
<evidence type="ECO:0000256" key="1">
    <source>
        <dbReference type="ARBA" id="ARBA00004814"/>
    </source>
</evidence>
<dbReference type="InterPro" id="IPR002937">
    <property type="entry name" value="Amino_oxidase"/>
</dbReference>
<evidence type="ECO:0000256" key="3">
    <source>
        <dbReference type="ARBA" id="ARBA00012535"/>
    </source>
</evidence>
<keyword evidence="9" id="KW-1185">Reference proteome</keyword>
<reference evidence="8 9" key="1">
    <citation type="journal article" date="2018" name="Genome Announc.">
        <title>Draft Genome Sequence of "Candidatus Phycosocius bacilliformis," an Alphaproteobacterial Ectosymbiont of the Hydrocarbon-Producing Green Alga Botryococcus braunii.</title>
        <authorList>
            <person name="Tanabe Y."/>
            <person name="Yamaguchi H."/>
            <person name="Watanabe M.M."/>
        </authorList>
    </citation>
    <scope>NUCLEOTIDE SEQUENCE [LARGE SCALE GENOMIC DNA]</scope>
    <source>
        <strain evidence="8 9">BOTRYCO-2</strain>
    </source>
</reference>
<gene>
    <name evidence="8" type="primary">puo</name>
    <name evidence="8" type="ORF">PbB2_02584</name>
</gene>
<dbReference type="SUPFAM" id="SSF51905">
    <property type="entry name" value="FAD/NAD(P)-binding domain"/>
    <property type="match status" value="1"/>
</dbReference>
<dbReference type="SUPFAM" id="SSF54373">
    <property type="entry name" value="FAD-linked reductases, C-terminal domain"/>
    <property type="match status" value="1"/>
</dbReference>
<dbReference type="InterPro" id="IPR036188">
    <property type="entry name" value="FAD/NAD-bd_sf"/>
</dbReference>
<dbReference type="EC" id="1.13.12.3" evidence="3"/>
<comment type="similarity">
    <text evidence="2">Belongs to the tryptophan 2-monooxygenase family.</text>
</comment>
<proteinExistence type="inferred from homology"/>
<feature type="domain" description="Amine oxidase" evidence="7">
    <location>
        <begin position="40"/>
        <end position="109"/>
    </location>
</feature>
<feature type="domain" description="Amine oxidase" evidence="7">
    <location>
        <begin position="193"/>
        <end position="431"/>
    </location>
</feature>
<comment type="catalytic activity">
    <reaction evidence="6">
        <text>L-tryptophan + O2 = indole-3-acetamide + CO2 + H2O</text>
        <dbReference type="Rhea" id="RHEA:16165"/>
        <dbReference type="ChEBI" id="CHEBI:15377"/>
        <dbReference type="ChEBI" id="CHEBI:15379"/>
        <dbReference type="ChEBI" id="CHEBI:16031"/>
        <dbReference type="ChEBI" id="CHEBI:16526"/>
        <dbReference type="ChEBI" id="CHEBI:57912"/>
        <dbReference type="EC" id="1.13.12.3"/>
    </reaction>
</comment>
<evidence type="ECO:0000313" key="8">
    <source>
        <dbReference type="EMBL" id="GBF58895.1"/>
    </source>
</evidence>
<evidence type="ECO:0000256" key="2">
    <source>
        <dbReference type="ARBA" id="ARBA00005833"/>
    </source>
</evidence>
<dbReference type="EMBL" id="BFBR01000008">
    <property type="protein sequence ID" value="GBF58895.1"/>
    <property type="molecule type" value="Genomic_DNA"/>
</dbReference>
<dbReference type="PANTHER" id="PTHR10742">
    <property type="entry name" value="FLAVIN MONOAMINE OXIDASE"/>
    <property type="match status" value="1"/>
</dbReference>
<dbReference type="Proteomes" id="UP000245086">
    <property type="component" value="Unassembled WGS sequence"/>
</dbReference>
<evidence type="ECO:0000256" key="4">
    <source>
        <dbReference type="ARBA" id="ARBA00017871"/>
    </source>
</evidence>
<sequence length="437" mass="46766">MELDRRRVVGGLAATSTLTCLPARAGHVVDVDVVIIGAGVAGIAAGRALGALGISYRILEARDRVGGRVVTDTQSLGRRFDRGAYWLHNKAQNPLVPLARSYGTKLLPSSYEDGGIFEAGQISPRPTWGEVSRAMVGWEMRQALSFGQGRDVALADTLPQPSPAQRHLLNVFAVEMGDDPALISRDGYQALAAGEDLIPETGMGSLVSRLGLDLPISLASPVERVIWNQSHGVTVVGRFGQLRAKAALITVPTGVLARDGIRFDPALPAFKTKAIADLPMGGFEKVAMVLEQALPDLPEYALSNRHIQVGQYHALVTSPDKNMVTALLPGGVSRPLLREGPAALADFAQSLLREVVGTGARVQKQAGTNWQEDVFSLGSYCHPRIGATHARRDYGLPVENRLFFAGDGCEDALAVTVSGAWRHGRRAAEELRRALKA</sequence>
<keyword evidence="8" id="KW-0560">Oxidoreductase</keyword>
<comment type="pathway">
    <text evidence="1">Plant hormone metabolism; auxin biosynthesis.</text>
</comment>
<dbReference type="Gene3D" id="3.50.50.60">
    <property type="entry name" value="FAD/NAD(P)-binding domain"/>
    <property type="match status" value="1"/>
</dbReference>
<evidence type="ECO:0000259" key="7">
    <source>
        <dbReference type="Pfam" id="PF01593"/>
    </source>
</evidence>
<evidence type="ECO:0000256" key="6">
    <source>
        <dbReference type="ARBA" id="ARBA00047321"/>
    </source>
</evidence>
<accession>A0A2P2ECV7</accession>
<dbReference type="AlphaFoldDB" id="A0A2P2ECV7"/>
<comment type="caution">
    <text evidence="8">The sequence shown here is derived from an EMBL/GenBank/DDBJ whole genome shotgun (WGS) entry which is preliminary data.</text>
</comment>
<dbReference type="InterPro" id="IPR050281">
    <property type="entry name" value="Flavin_monoamine_oxidase"/>
</dbReference>
<dbReference type="Pfam" id="PF01593">
    <property type="entry name" value="Amino_oxidase"/>
    <property type="match status" value="2"/>
</dbReference>